<dbReference type="PANTHER" id="PTHR24567">
    <property type="entry name" value="CRP FAMILY TRANSCRIPTIONAL REGULATORY PROTEIN"/>
    <property type="match status" value="1"/>
</dbReference>
<feature type="domain" description="Cyclic nucleotide-binding" evidence="4">
    <location>
        <begin position="12"/>
        <end position="132"/>
    </location>
</feature>
<evidence type="ECO:0008006" key="8">
    <source>
        <dbReference type="Google" id="ProtNLM"/>
    </source>
</evidence>
<dbReference type="SUPFAM" id="SSF51206">
    <property type="entry name" value="cAMP-binding domain-like"/>
    <property type="match status" value="1"/>
</dbReference>
<dbReference type="CDD" id="cd00038">
    <property type="entry name" value="CAP_ED"/>
    <property type="match status" value="1"/>
</dbReference>
<evidence type="ECO:0000256" key="1">
    <source>
        <dbReference type="ARBA" id="ARBA00023015"/>
    </source>
</evidence>
<evidence type="ECO:0000313" key="6">
    <source>
        <dbReference type="EMBL" id="PJF31710.1"/>
    </source>
</evidence>
<accession>A0A2M8P2D4</accession>
<keyword evidence="3" id="KW-0804">Transcription</keyword>
<dbReference type="InterPro" id="IPR000595">
    <property type="entry name" value="cNMP-bd_dom"/>
</dbReference>
<dbReference type="SMART" id="SM00100">
    <property type="entry name" value="cNMP"/>
    <property type="match status" value="1"/>
</dbReference>
<proteinExistence type="predicted"/>
<evidence type="ECO:0000256" key="2">
    <source>
        <dbReference type="ARBA" id="ARBA00023125"/>
    </source>
</evidence>
<dbReference type="InterPro" id="IPR036390">
    <property type="entry name" value="WH_DNA-bd_sf"/>
</dbReference>
<sequence length="233" mass="26034">MSYAYLLRNVSLFAQLNEDELDLLAAEFILQNFRRGQVLFQQGSATNSLYIVKSGSVQVTAFGKDNAITYTDVFRAEQYFGEFSLLDGLPRSGEAVALEHSDLLVLTRPTFFRFLERQTTVAIKLLVAISRRMRFAESAVDQPLVRSAEEKLVRLLVNIAQQYQIGSRFSVRLTADDLAALSGVTRSMAHAVVDKLREQGLIALDRSHVASVDLTALQAHYQRMVQGMPQSAD</sequence>
<dbReference type="GO" id="GO:0003677">
    <property type="term" value="F:DNA binding"/>
    <property type="evidence" value="ECO:0007669"/>
    <property type="project" value="UniProtKB-KW"/>
</dbReference>
<dbReference type="Gene3D" id="2.60.120.10">
    <property type="entry name" value="Jelly Rolls"/>
    <property type="match status" value="1"/>
</dbReference>
<dbReference type="GO" id="GO:0003700">
    <property type="term" value="F:DNA-binding transcription factor activity"/>
    <property type="evidence" value="ECO:0007669"/>
    <property type="project" value="TreeGrafter"/>
</dbReference>
<dbReference type="InterPro" id="IPR018490">
    <property type="entry name" value="cNMP-bd_dom_sf"/>
</dbReference>
<evidence type="ECO:0000313" key="7">
    <source>
        <dbReference type="Proteomes" id="UP000228921"/>
    </source>
</evidence>
<dbReference type="InterPro" id="IPR050397">
    <property type="entry name" value="Env_Response_Regulators"/>
</dbReference>
<dbReference type="PROSITE" id="PS50042">
    <property type="entry name" value="CNMP_BINDING_3"/>
    <property type="match status" value="1"/>
</dbReference>
<dbReference type="PROSITE" id="PS51063">
    <property type="entry name" value="HTH_CRP_2"/>
    <property type="match status" value="1"/>
</dbReference>
<dbReference type="InterPro" id="IPR014710">
    <property type="entry name" value="RmlC-like_jellyroll"/>
</dbReference>
<reference evidence="6 7" key="1">
    <citation type="submission" date="2017-11" db="EMBL/GenBank/DDBJ databases">
        <title>Evolution of Phototrophy in the Chloroflexi Phylum Driven by Horizontal Gene Transfer.</title>
        <authorList>
            <person name="Ward L.M."/>
            <person name="Hemp J."/>
            <person name="Shih P.M."/>
            <person name="Mcglynn S.E."/>
            <person name="Fischer W."/>
        </authorList>
    </citation>
    <scope>NUCLEOTIDE SEQUENCE [LARGE SCALE GENOMIC DNA]</scope>
    <source>
        <strain evidence="6">CP2_2F</strain>
    </source>
</reference>
<dbReference type="SUPFAM" id="SSF46785">
    <property type="entry name" value="Winged helix' DNA-binding domain"/>
    <property type="match status" value="1"/>
</dbReference>
<keyword evidence="2" id="KW-0238">DNA-binding</keyword>
<dbReference type="EMBL" id="PGTK01000002">
    <property type="protein sequence ID" value="PJF31710.1"/>
    <property type="molecule type" value="Genomic_DNA"/>
</dbReference>
<name>A0A2M8P2D4_9CHLR</name>
<comment type="caution">
    <text evidence="6">The sequence shown here is derived from an EMBL/GenBank/DDBJ whole genome shotgun (WGS) entry which is preliminary data.</text>
</comment>
<dbReference type="Pfam" id="PF00027">
    <property type="entry name" value="cNMP_binding"/>
    <property type="match status" value="1"/>
</dbReference>
<feature type="domain" description="HTH crp-type" evidence="5">
    <location>
        <begin position="146"/>
        <end position="215"/>
    </location>
</feature>
<evidence type="ECO:0000256" key="3">
    <source>
        <dbReference type="ARBA" id="ARBA00023163"/>
    </source>
</evidence>
<dbReference type="PANTHER" id="PTHR24567:SF68">
    <property type="entry name" value="DNA-BINDING TRANSCRIPTIONAL DUAL REGULATOR CRP"/>
    <property type="match status" value="1"/>
</dbReference>
<evidence type="ECO:0000259" key="5">
    <source>
        <dbReference type="PROSITE" id="PS51063"/>
    </source>
</evidence>
<dbReference type="GO" id="GO:0005829">
    <property type="term" value="C:cytosol"/>
    <property type="evidence" value="ECO:0007669"/>
    <property type="project" value="TreeGrafter"/>
</dbReference>
<dbReference type="AlphaFoldDB" id="A0A2M8P2D4"/>
<dbReference type="InterPro" id="IPR036388">
    <property type="entry name" value="WH-like_DNA-bd_sf"/>
</dbReference>
<evidence type="ECO:0000259" key="4">
    <source>
        <dbReference type="PROSITE" id="PS50042"/>
    </source>
</evidence>
<dbReference type="Proteomes" id="UP000228921">
    <property type="component" value="Unassembled WGS sequence"/>
</dbReference>
<keyword evidence="1" id="KW-0805">Transcription regulation</keyword>
<dbReference type="Gene3D" id="1.10.10.10">
    <property type="entry name" value="Winged helix-like DNA-binding domain superfamily/Winged helix DNA-binding domain"/>
    <property type="match status" value="1"/>
</dbReference>
<protein>
    <recommendedName>
        <fullName evidence="8">Crp/Fnr family transcriptional regulator</fullName>
    </recommendedName>
</protein>
<gene>
    <name evidence="6" type="ORF">CUN51_01860</name>
</gene>
<dbReference type="Pfam" id="PF13545">
    <property type="entry name" value="HTH_Crp_2"/>
    <property type="match status" value="1"/>
</dbReference>
<organism evidence="6 7">
    <name type="scientific">Candidatus Thermofonsia Clade 1 bacterium</name>
    <dbReference type="NCBI Taxonomy" id="2364210"/>
    <lineage>
        <taxon>Bacteria</taxon>
        <taxon>Bacillati</taxon>
        <taxon>Chloroflexota</taxon>
        <taxon>Candidatus Thermofontia</taxon>
        <taxon>Candidatus Thermofonsia Clade 1</taxon>
    </lineage>
</organism>
<dbReference type="InterPro" id="IPR012318">
    <property type="entry name" value="HTH_CRP"/>
</dbReference>